<reference evidence="1 2" key="1">
    <citation type="journal article" date="2021" name="Plant Biotechnol. J.">
        <title>Multi-omics assisted identification of the key and species-specific regulatory components of drought-tolerant mechanisms in Gossypium stocksii.</title>
        <authorList>
            <person name="Yu D."/>
            <person name="Ke L."/>
            <person name="Zhang D."/>
            <person name="Wu Y."/>
            <person name="Sun Y."/>
            <person name="Mei J."/>
            <person name="Sun J."/>
            <person name="Sun Y."/>
        </authorList>
    </citation>
    <scope>NUCLEOTIDE SEQUENCE [LARGE SCALE GENOMIC DNA]</scope>
    <source>
        <strain evidence="2">cv. E1</strain>
        <tissue evidence="1">Leaf</tissue>
    </source>
</reference>
<organism evidence="1 2">
    <name type="scientific">Gossypium stocksii</name>
    <dbReference type="NCBI Taxonomy" id="47602"/>
    <lineage>
        <taxon>Eukaryota</taxon>
        <taxon>Viridiplantae</taxon>
        <taxon>Streptophyta</taxon>
        <taxon>Embryophyta</taxon>
        <taxon>Tracheophyta</taxon>
        <taxon>Spermatophyta</taxon>
        <taxon>Magnoliopsida</taxon>
        <taxon>eudicotyledons</taxon>
        <taxon>Gunneridae</taxon>
        <taxon>Pentapetalae</taxon>
        <taxon>rosids</taxon>
        <taxon>malvids</taxon>
        <taxon>Malvales</taxon>
        <taxon>Malvaceae</taxon>
        <taxon>Malvoideae</taxon>
        <taxon>Gossypium</taxon>
    </lineage>
</organism>
<dbReference type="OrthoDB" id="10428565at2759"/>
<name>A0A9D3USM1_9ROSI</name>
<evidence type="ECO:0000313" key="2">
    <source>
        <dbReference type="Proteomes" id="UP000828251"/>
    </source>
</evidence>
<keyword evidence="2" id="KW-1185">Reference proteome</keyword>
<gene>
    <name evidence="1" type="ORF">J1N35_034703</name>
</gene>
<proteinExistence type="predicted"/>
<sequence length="99" mass="12003">MAPKKARHTTQLKELKEFDSTQFHCQEVEKYFLDLQGKTFIQERGFDPSFNLWNDICDIIYANQWMDFYLTPKELTIDSMVYEFYESLKYRENNKVPNV</sequence>
<dbReference type="Proteomes" id="UP000828251">
    <property type="component" value="Unassembled WGS sequence"/>
</dbReference>
<evidence type="ECO:0000313" key="1">
    <source>
        <dbReference type="EMBL" id="KAH1056638.1"/>
    </source>
</evidence>
<dbReference type="EMBL" id="JAIQCV010000010">
    <property type="protein sequence ID" value="KAH1056638.1"/>
    <property type="molecule type" value="Genomic_DNA"/>
</dbReference>
<dbReference type="AlphaFoldDB" id="A0A9D3USM1"/>
<accession>A0A9D3USM1</accession>
<protein>
    <submittedName>
        <fullName evidence="1">Uncharacterized protein</fullName>
    </submittedName>
</protein>
<comment type="caution">
    <text evidence="1">The sequence shown here is derived from an EMBL/GenBank/DDBJ whole genome shotgun (WGS) entry which is preliminary data.</text>
</comment>